<dbReference type="Pfam" id="PF07707">
    <property type="entry name" value="BACK"/>
    <property type="match status" value="1"/>
</dbReference>
<proteinExistence type="predicted"/>
<reference evidence="4" key="1">
    <citation type="journal article" date="2016" name="Nat. Commun.">
        <title>The Gonium pectorale genome demonstrates co-option of cell cycle regulation during the evolution of multicellularity.</title>
        <authorList>
            <person name="Hanschen E.R."/>
            <person name="Marriage T.N."/>
            <person name="Ferris P.J."/>
            <person name="Hamaji T."/>
            <person name="Toyoda A."/>
            <person name="Fujiyama A."/>
            <person name="Neme R."/>
            <person name="Noguchi H."/>
            <person name="Minakuchi Y."/>
            <person name="Suzuki M."/>
            <person name="Kawai-Toyooka H."/>
            <person name="Smith D.R."/>
            <person name="Sparks H."/>
            <person name="Anderson J."/>
            <person name="Bakaric R."/>
            <person name="Luria V."/>
            <person name="Karger A."/>
            <person name="Kirschner M.W."/>
            <person name="Durand P.M."/>
            <person name="Michod R.E."/>
            <person name="Nozaki H."/>
            <person name="Olson B.J."/>
        </authorList>
    </citation>
    <scope>NUCLEOTIDE SEQUENCE [LARGE SCALE GENOMIC DNA]</scope>
    <source>
        <strain evidence="4">NIES-2863</strain>
    </source>
</reference>
<name>A0A150H091_GONPE</name>
<dbReference type="AlphaFoldDB" id="A0A150H091"/>
<evidence type="ECO:0000259" key="2">
    <source>
        <dbReference type="Pfam" id="PF07707"/>
    </source>
</evidence>
<feature type="region of interest" description="Disordered" evidence="1">
    <location>
        <begin position="455"/>
        <end position="478"/>
    </location>
</feature>
<evidence type="ECO:0000313" key="4">
    <source>
        <dbReference type="Proteomes" id="UP000075714"/>
    </source>
</evidence>
<feature type="domain" description="BACK" evidence="2">
    <location>
        <begin position="238"/>
        <end position="303"/>
    </location>
</feature>
<comment type="caution">
    <text evidence="3">The sequence shown here is derived from an EMBL/GenBank/DDBJ whole genome shotgun (WGS) entry which is preliminary data.</text>
</comment>
<dbReference type="Proteomes" id="UP000075714">
    <property type="component" value="Unassembled WGS sequence"/>
</dbReference>
<dbReference type="EMBL" id="LSYV01000003">
    <property type="protein sequence ID" value="KXZ55586.1"/>
    <property type="molecule type" value="Genomic_DNA"/>
</dbReference>
<dbReference type="InterPro" id="IPR011705">
    <property type="entry name" value="BACK"/>
</dbReference>
<organism evidence="3 4">
    <name type="scientific">Gonium pectorale</name>
    <name type="common">Green alga</name>
    <dbReference type="NCBI Taxonomy" id="33097"/>
    <lineage>
        <taxon>Eukaryota</taxon>
        <taxon>Viridiplantae</taxon>
        <taxon>Chlorophyta</taxon>
        <taxon>core chlorophytes</taxon>
        <taxon>Chlorophyceae</taxon>
        <taxon>CS clade</taxon>
        <taxon>Chlamydomonadales</taxon>
        <taxon>Volvocaceae</taxon>
        <taxon>Gonium</taxon>
    </lineage>
</organism>
<gene>
    <name evidence="3" type="ORF">GPECTOR_2g1136</name>
</gene>
<evidence type="ECO:0000256" key="1">
    <source>
        <dbReference type="SAM" id="MobiDB-lite"/>
    </source>
</evidence>
<keyword evidence="4" id="KW-1185">Reference proteome</keyword>
<evidence type="ECO:0000313" key="3">
    <source>
        <dbReference type="EMBL" id="KXZ55586.1"/>
    </source>
</evidence>
<dbReference type="InterPro" id="IPR011333">
    <property type="entry name" value="SKP1/BTB/POZ_sf"/>
</dbReference>
<sequence>MNIGAPVNVSVAAAIAKSFASSAGSDCDIVFYLESWDAADKEGPVLGTPLPGHQLVLRFASERFAAQLDRWTQAMPPCSSLGGGASRPAQRAPVSLRPVLRVPLGSDAEVPAARAAISFAYTGQVPPCSGVRELLDIRRQAAYLGIDGCPAECDRLLHDMIAVAVAAAGSTSPVASSRSDPRVAASAVLDLYGCAELFPPDGTEEEASFRGVLAAARPALVAHFRDALSTLQQPALRGQLLELPAAALEALLESDEFGTDCESSVLLLLATWMQRNHHRTGEGERRRLCRLVRLVQLSRPYLAFVLPALAADHEAKPGEPAGWFAIGVTEAAFVSHYASASGGERARLEEDFAQVYEMRSPAYSTRTRRQSLPAAGSSRRFGWHAKKADLEVAMRSALPGQWYYPRVALDGGLRAVAQGLEWRPVLGFKRGDGSTAALYLKFVLPEAFTAVPGSRLSASSASSGGGDANADVDADGASGGSAPSAVMASVSAEVTLLLDRGAAPSGHLREAAITKRYCECTDFLSAGRSRGWIVMLDRHQQHQQHHMRHAHAGTDRALVPVAWKGLLQGGEAVRGALTFLRPTA</sequence>
<dbReference type="OrthoDB" id="546755at2759"/>
<accession>A0A150H091</accession>
<dbReference type="STRING" id="33097.A0A150H091"/>
<protein>
    <recommendedName>
        <fullName evidence="2">BACK domain-containing protein</fullName>
    </recommendedName>
</protein>
<dbReference type="Gene3D" id="3.30.710.10">
    <property type="entry name" value="Potassium Channel Kv1.1, Chain A"/>
    <property type="match status" value="1"/>
</dbReference>